<dbReference type="CDD" id="cd02947">
    <property type="entry name" value="TRX_family"/>
    <property type="match status" value="1"/>
</dbReference>
<dbReference type="InterPro" id="IPR017937">
    <property type="entry name" value="Thioredoxin_CS"/>
</dbReference>
<dbReference type="PANTHER" id="PTHR45663:SF11">
    <property type="entry name" value="GEO12009P1"/>
    <property type="match status" value="1"/>
</dbReference>
<name>A0A645GFI0_9ZZZZ</name>
<gene>
    <name evidence="6" type="primary">resA_117</name>
    <name evidence="6" type="ORF">SDC9_172321</name>
</gene>
<keyword evidence="2" id="KW-0249">Electron transport</keyword>
<dbReference type="PANTHER" id="PTHR45663">
    <property type="entry name" value="GEO12009P1"/>
    <property type="match status" value="1"/>
</dbReference>
<dbReference type="InterPro" id="IPR005746">
    <property type="entry name" value="Thioredoxin"/>
</dbReference>
<evidence type="ECO:0000256" key="3">
    <source>
        <dbReference type="ARBA" id="ARBA00023157"/>
    </source>
</evidence>
<proteinExistence type="predicted"/>
<evidence type="ECO:0000259" key="5">
    <source>
        <dbReference type="PROSITE" id="PS51352"/>
    </source>
</evidence>
<dbReference type="SUPFAM" id="SSF52833">
    <property type="entry name" value="Thioredoxin-like"/>
    <property type="match status" value="1"/>
</dbReference>
<dbReference type="GO" id="GO:0005829">
    <property type="term" value="C:cytosol"/>
    <property type="evidence" value="ECO:0007669"/>
    <property type="project" value="TreeGrafter"/>
</dbReference>
<dbReference type="PROSITE" id="PS51257">
    <property type="entry name" value="PROKAR_LIPOPROTEIN"/>
    <property type="match status" value="1"/>
</dbReference>
<dbReference type="InterPro" id="IPR013766">
    <property type="entry name" value="Thioredoxin_domain"/>
</dbReference>
<evidence type="ECO:0000256" key="4">
    <source>
        <dbReference type="ARBA" id="ARBA00023284"/>
    </source>
</evidence>
<dbReference type="EMBL" id="VSSQ01073925">
    <property type="protein sequence ID" value="MPN24916.1"/>
    <property type="molecule type" value="Genomic_DNA"/>
</dbReference>
<dbReference type="Pfam" id="PF00085">
    <property type="entry name" value="Thioredoxin"/>
    <property type="match status" value="1"/>
</dbReference>
<dbReference type="PROSITE" id="PS51352">
    <property type="entry name" value="THIOREDOXIN_2"/>
    <property type="match status" value="1"/>
</dbReference>
<reference evidence="6" key="1">
    <citation type="submission" date="2019-08" db="EMBL/GenBank/DDBJ databases">
        <authorList>
            <person name="Kucharzyk K."/>
            <person name="Murdoch R.W."/>
            <person name="Higgins S."/>
            <person name="Loffler F."/>
        </authorList>
    </citation>
    <scope>NUCLEOTIDE SEQUENCE</scope>
</reference>
<keyword evidence="1" id="KW-0813">Transport</keyword>
<dbReference type="FunFam" id="3.40.30.10:FF:000229">
    <property type="entry name" value="Thioredoxin (TRX)"/>
    <property type="match status" value="1"/>
</dbReference>
<dbReference type="GO" id="GO:0045454">
    <property type="term" value="P:cell redox homeostasis"/>
    <property type="evidence" value="ECO:0007669"/>
    <property type="project" value="TreeGrafter"/>
</dbReference>
<evidence type="ECO:0000313" key="6">
    <source>
        <dbReference type="EMBL" id="MPN24916.1"/>
    </source>
</evidence>
<keyword evidence="3" id="KW-1015">Disulfide bond</keyword>
<accession>A0A645GFI0</accession>
<dbReference type="Gene3D" id="3.40.30.10">
    <property type="entry name" value="Glutaredoxin"/>
    <property type="match status" value="1"/>
</dbReference>
<comment type="caution">
    <text evidence="6">The sequence shown here is derived from an EMBL/GenBank/DDBJ whole genome shotgun (WGS) entry which is preliminary data.</text>
</comment>
<keyword evidence="4" id="KW-0676">Redox-active center</keyword>
<evidence type="ECO:0000256" key="2">
    <source>
        <dbReference type="ARBA" id="ARBA00022982"/>
    </source>
</evidence>
<dbReference type="PROSITE" id="PS00194">
    <property type="entry name" value="THIOREDOXIN_1"/>
    <property type="match status" value="1"/>
</dbReference>
<evidence type="ECO:0000256" key="1">
    <source>
        <dbReference type="ARBA" id="ARBA00022448"/>
    </source>
</evidence>
<dbReference type="PRINTS" id="PR00421">
    <property type="entry name" value="THIOREDOXIN"/>
</dbReference>
<feature type="domain" description="Thioredoxin" evidence="5">
    <location>
        <begin position="22"/>
        <end position="165"/>
    </location>
</feature>
<dbReference type="NCBIfam" id="TIGR01068">
    <property type="entry name" value="thioredoxin"/>
    <property type="match status" value="1"/>
</dbReference>
<protein>
    <submittedName>
        <fullName evidence="6">Thiol-disulfide oxidoreductase ResA</fullName>
    </submittedName>
</protein>
<sequence>MNKVTKYLALLLFSALVVSCGANNGNQAQAENKNSVSNKEINKKDKKMKAIHLTKAEFLKKVVDFEGNPSEWKYLGDKPALIDFYASWCGPCKTIAPILEELAAEYEGQIYIYKVDTEAEQELAAAFGIRSIPTLLFAPMTGNPQIAQGALTKANLKQAIEEVLLKK</sequence>
<dbReference type="InterPro" id="IPR036249">
    <property type="entry name" value="Thioredoxin-like_sf"/>
</dbReference>
<dbReference type="GO" id="GO:0015035">
    <property type="term" value="F:protein-disulfide reductase activity"/>
    <property type="evidence" value="ECO:0007669"/>
    <property type="project" value="InterPro"/>
</dbReference>
<organism evidence="6">
    <name type="scientific">bioreactor metagenome</name>
    <dbReference type="NCBI Taxonomy" id="1076179"/>
    <lineage>
        <taxon>unclassified sequences</taxon>
        <taxon>metagenomes</taxon>
        <taxon>ecological metagenomes</taxon>
    </lineage>
</organism>
<dbReference type="AlphaFoldDB" id="A0A645GFI0"/>